<reference evidence="3" key="2">
    <citation type="submission" date="2015-11" db="EMBL/GenBank/DDBJ databases">
        <authorList>
            <person name="Zhang Y."/>
            <person name="Guo Z."/>
        </authorList>
    </citation>
    <scope>NUCLEOTIDE SEQUENCE [LARGE SCALE GENOMIC DNA]</scope>
    <source>
        <strain evidence="3">Mu292</strain>
    </source>
</reference>
<gene>
    <name evidence="3" type="ORF">CVAR292_01144</name>
    <name evidence="4" type="ORF">DCL06_07010</name>
</gene>
<proteinExistence type="predicted"/>
<feature type="signal peptide" evidence="2">
    <location>
        <begin position="1"/>
        <end position="27"/>
    </location>
</feature>
<feature type="chain" id="PRO_5044547714" description="Secreted protein" evidence="2">
    <location>
        <begin position="28"/>
        <end position="145"/>
    </location>
</feature>
<reference evidence="4 6" key="3">
    <citation type="journal article" date="2018" name="Nat. Biotechnol.">
        <title>A standardized bacterial taxonomy based on genome phylogeny substantially revises the tree of life.</title>
        <authorList>
            <person name="Parks D.H."/>
            <person name="Chuvochina M."/>
            <person name="Waite D.W."/>
            <person name="Rinke C."/>
            <person name="Skarshewski A."/>
            <person name="Chaumeil P.A."/>
            <person name="Hugenholtz P."/>
        </authorList>
    </citation>
    <scope>NUCLEOTIDE SEQUENCE [LARGE SCALE GENOMIC DNA]</scope>
    <source>
        <strain evidence="4">UBA9851</strain>
    </source>
</reference>
<dbReference type="Proteomes" id="UP000182498">
    <property type="component" value="Unassembled WGS sequence"/>
</dbReference>
<evidence type="ECO:0000313" key="6">
    <source>
        <dbReference type="Proteomes" id="UP000260925"/>
    </source>
</evidence>
<organism evidence="3 5">
    <name type="scientific">Corynebacterium variabile</name>
    <dbReference type="NCBI Taxonomy" id="1727"/>
    <lineage>
        <taxon>Bacteria</taxon>
        <taxon>Bacillati</taxon>
        <taxon>Actinomycetota</taxon>
        <taxon>Actinomycetes</taxon>
        <taxon>Mycobacteriales</taxon>
        <taxon>Corynebacteriaceae</taxon>
        <taxon>Corynebacterium</taxon>
    </lineage>
</organism>
<dbReference type="EMBL" id="DMDD01000159">
    <property type="protein sequence ID" value="HAF72648.1"/>
    <property type="molecule type" value="Genomic_DNA"/>
</dbReference>
<keyword evidence="2" id="KW-0732">Signal</keyword>
<accession>A0A0X2NLX0</accession>
<evidence type="ECO:0000313" key="5">
    <source>
        <dbReference type="Proteomes" id="UP000182498"/>
    </source>
</evidence>
<evidence type="ECO:0008006" key="7">
    <source>
        <dbReference type="Google" id="ProtNLM"/>
    </source>
</evidence>
<reference evidence="5" key="1">
    <citation type="submission" date="2015-11" db="EMBL/GenBank/DDBJ databases">
        <authorList>
            <person name="Dugat-Bony E."/>
        </authorList>
    </citation>
    <scope>NUCLEOTIDE SEQUENCE [LARGE SCALE GENOMIC DNA]</scope>
    <source>
        <strain evidence="5">Mu292</strain>
    </source>
</reference>
<protein>
    <recommendedName>
        <fullName evidence="7">Secreted protein</fullName>
    </recommendedName>
</protein>
<sequence length="145" mass="15016">MRTMTITRTGTLLAAAGIGVAALTGLAACSGEERSEESFCSTVNDHRDQFTAAMDTVTSSANIGDGLNQAGDAFNSLGDMWSELADVAPEDIQDDAETMNRAFGSDSDEAEETERSGGPLAGLSDALGTAQSAVNINTYVNEHCS</sequence>
<keyword evidence="5" id="KW-1185">Reference proteome</keyword>
<dbReference type="Proteomes" id="UP000260925">
    <property type="component" value="Unassembled WGS sequence"/>
</dbReference>
<name>A0A0X2NLX0_9CORY</name>
<dbReference type="EMBL" id="FAUH01000006">
    <property type="protein sequence ID" value="CUU65809.1"/>
    <property type="molecule type" value="Genomic_DNA"/>
</dbReference>
<dbReference type="AlphaFoldDB" id="A0A0X2NLX0"/>
<evidence type="ECO:0000313" key="3">
    <source>
        <dbReference type="EMBL" id="CUU65809.1"/>
    </source>
</evidence>
<dbReference type="PROSITE" id="PS51257">
    <property type="entry name" value="PROKAR_LIPOPROTEIN"/>
    <property type="match status" value="1"/>
</dbReference>
<evidence type="ECO:0000313" key="4">
    <source>
        <dbReference type="EMBL" id="HAF72648.1"/>
    </source>
</evidence>
<evidence type="ECO:0000256" key="1">
    <source>
        <dbReference type="SAM" id="MobiDB-lite"/>
    </source>
</evidence>
<dbReference type="RefSeq" id="WP_014011474.1">
    <property type="nucleotide sequence ID" value="NZ_DAITTX010000025.1"/>
</dbReference>
<feature type="region of interest" description="Disordered" evidence="1">
    <location>
        <begin position="101"/>
        <end position="124"/>
    </location>
</feature>
<evidence type="ECO:0000256" key="2">
    <source>
        <dbReference type="SAM" id="SignalP"/>
    </source>
</evidence>